<dbReference type="InterPro" id="IPR010488">
    <property type="entry name" value="Zeta_toxin_domain"/>
</dbReference>
<evidence type="ECO:0000259" key="7">
    <source>
        <dbReference type="Pfam" id="PF06414"/>
    </source>
</evidence>
<sequence>MIRTYIYLKNLWKKALRHDYVRSNNGNWKTNFHSDLIKRYTKKAQTAKKGQRPIAILIGGGTASGKSSLRKSVTPALIKSKNIQTIAIDPDDIKEQLPHYHKLKKHKPNHAAALVHKESRKICQKVLSELINQRKHLIYEETMARTNKYMELVKSLKAANYEIYVYIVDVPLKTAKKRADQRAKLTGRHVPHSIIERTHKLVPRTFELIKEYCDEYRIYDTTKELRLIASNDFLDEKKYALFLAKGRKNRNDSPSIRIQYRRGS</sequence>
<keyword evidence="9" id="KW-1185">Reference proteome</keyword>
<evidence type="ECO:0000256" key="2">
    <source>
        <dbReference type="ARBA" id="ARBA00011963"/>
    </source>
</evidence>
<dbReference type="GO" id="GO:0005524">
    <property type="term" value="F:ATP binding"/>
    <property type="evidence" value="ECO:0007669"/>
    <property type="project" value="UniProtKB-KW"/>
</dbReference>
<dbReference type="AlphaFoldDB" id="A0A0B0ILU1"/>
<dbReference type="GO" id="GO:0016301">
    <property type="term" value="F:kinase activity"/>
    <property type="evidence" value="ECO:0007669"/>
    <property type="project" value="InterPro"/>
</dbReference>
<dbReference type="EC" id="2.7.1.176" evidence="2"/>
<evidence type="ECO:0000256" key="3">
    <source>
        <dbReference type="ARBA" id="ARBA00022741"/>
    </source>
</evidence>
<dbReference type="Proteomes" id="UP000030832">
    <property type="component" value="Unassembled WGS sequence"/>
</dbReference>
<comment type="caution">
    <text evidence="8">The sequence shown here is derived from an EMBL/GenBank/DDBJ whole genome shotgun (WGS) entry which is preliminary data.</text>
</comment>
<evidence type="ECO:0000256" key="6">
    <source>
        <dbReference type="ARBA" id="ARBA00048178"/>
    </source>
</evidence>
<evidence type="ECO:0000313" key="8">
    <source>
        <dbReference type="EMBL" id="KHF40636.1"/>
    </source>
</evidence>
<dbReference type="Gene3D" id="3.40.50.300">
    <property type="entry name" value="P-loop containing nucleotide triphosphate hydrolases"/>
    <property type="match status" value="1"/>
</dbReference>
<protein>
    <recommendedName>
        <fullName evidence="5">UDP-N-acetylglucosamine kinase</fullName>
        <ecNumber evidence="2">2.7.1.176</ecNumber>
    </recommendedName>
    <alternativeName>
        <fullName evidence="5">UDP-N-acetylglucosamine kinase</fullName>
    </alternativeName>
</protein>
<gene>
    <name evidence="8" type="ORF">LQ50_07445</name>
</gene>
<accession>A0A0B0ILU1</accession>
<evidence type="ECO:0000256" key="1">
    <source>
        <dbReference type="ARBA" id="ARBA00009104"/>
    </source>
</evidence>
<dbReference type="InterPro" id="IPR027417">
    <property type="entry name" value="P-loop_NTPase"/>
</dbReference>
<dbReference type="RefSeq" id="WP_034627544.1">
    <property type="nucleotide sequence ID" value="NZ_JRJU01000007.1"/>
</dbReference>
<reference evidence="8 9" key="1">
    <citation type="submission" date="2014-09" db="EMBL/GenBank/DDBJ databases">
        <title>Genome sequencing and annotation of Bacillus Okhensis strain Kh10-101T.</title>
        <authorList>
            <person name="Prakash J.S."/>
        </authorList>
    </citation>
    <scope>NUCLEOTIDE SEQUENCE [LARGE SCALE GENOMIC DNA]</scope>
    <source>
        <strain evidence="9">Kh10-101T</strain>
    </source>
</reference>
<evidence type="ECO:0000313" key="9">
    <source>
        <dbReference type="Proteomes" id="UP000030832"/>
    </source>
</evidence>
<dbReference type="STRING" id="333138.LQ50_07445"/>
<dbReference type="EMBL" id="JRJU01000007">
    <property type="protein sequence ID" value="KHF40636.1"/>
    <property type="molecule type" value="Genomic_DNA"/>
</dbReference>
<comment type="similarity">
    <text evidence="1">Belongs to the zeta toxin family.</text>
</comment>
<organism evidence="8 9">
    <name type="scientific">Halalkalibacter okhensis</name>
    <dbReference type="NCBI Taxonomy" id="333138"/>
    <lineage>
        <taxon>Bacteria</taxon>
        <taxon>Bacillati</taxon>
        <taxon>Bacillota</taxon>
        <taxon>Bacilli</taxon>
        <taxon>Bacillales</taxon>
        <taxon>Bacillaceae</taxon>
        <taxon>Halalkalibacter</taxon>
    </lineage>
</organism>
<keyword evidence="4" id="KW-0067">ATP-binding</keyword>
<keyword evidence="3" id="KW-0547">Nucleotide-binding</keyword>
<proteinExistence type="inferred from homology"/>
<name>A0A0B0ILU1_9BACI</name>
<evidence type="ECO:0000256" key="4">
    <source>
        <dbReference type="ARBA" id="ARBA00022840"/>
    </source>
</evidence>
<dbReference type="eggNOG" id="COG4185">
    <property type="taxonomic scope" value="Bacteria"/>
</dbReference>
<feature type="domain" description="Zeta toxin" evidence="7">
    <location>
        <begin position="40"/>
        <end position="231"/>
    </location>
</feature>
<dbReference type="OrthoDB" id="2629223at2"/>
<dbReference type="SUPFAM" id="SSF52540">
    <property type="entry name" value="P-loop containing nucleoside triphosphate hydrolases"/>
    <property type="match status" value="1"/>
</dbReference>
<dbReference type="InterPro" id="IPR044802">
    <property type="entry name" value="NADKc-like"/>
</dbReference>
<evidence type="ECO:0000256" key="5">
    <source>
        <dbReference type="ARBA" id="ARBA00032897"/>
    </source>
</evidence>
<dbReference type="Pfam" id="PF06414">
    <property type="entry name" value="Zeta_toxin"/>
    <property type="match status" value="1"/>
</dbReference>
<comment type="catalytic activity">
    <reaction evidence="6">
        <text>UDP-N-acetyl-alpha-D-glucosamine + ATP = UDP-N-acetyl-alpha-D-glucosamine 3'-phosphate + ADP + H(+)</text>
        <dbReference type="Rhea" id="RHEA:32671"/>
        <dbReference type="ChEBI" id="CHEBI:15378"/>
        <dbReference type="ChEBI" id="CHEBI:30616"/>
        <dbReference type="ChEBI" id="CHEBI:57705"/>
        <dbReference type="ChEBI" id="CHEBI:64353"/>
        <dbReference type="ChEBI" id="CHEBI:456216"/>
        <dbReference type="EC" id="2.7.1.176"/>
    </reaction>
</comment>
<dbReference type="PANTHER" id="PTHR31153:SF1">
    <property type="entry name" value="CALMODULIN CALCIUM-DEPENDENT NAD KINASE"/>
    <property type="match status" value="1"/>
</dbReference>
<dbReference type="PANTHER" id="PTHR31153">
    <property type="entry name" value="CALMODULIN CALCIUM-DEPENDENT NAD KINASE"/>
    <property type="match status" value="1"/>
</dbReference>